<dbReference type="InterPro" id="IPR006629">
    <property type="entry name" value="LITAF"/>
</dbReference>
<accession>A0A0X3Q378</accession>
<feature type="domain" description="LITAF" evidence="2">
    <location>
        <begin position="51"/>
        <end position="123"/>
    </location>
</feature>
<gene>
    <name evidence="3" type="primary">CDIP1</name>
    <name evidence="3" type="ORF">TR125952</name>
</gene>
<sequence length="123" mass="13229">MLFLCLAPPYTKQPTALPPPVSPGPPPSYPATEYAPYPAPDSAPQYPGPPTVDVILGPETILPVFGSLPQTCICPHCHTTVTSDIIYESGILTWLSCALIFILGSPPLKRIRKTFLHSTCLSE</sequence>
<dbReference type="Pfam" id="PF10601">
    <property type="entry name" value="zf-LITAF-like"/>
    <property type="match status" value="1"/>
</dbReference>
<reference evidence="3" key="1">
    <citation type="submission" date="2016-01" db="EMBL/GenBank/DDBJ databases">
        <title>Reference transcriptome for the parasite Schistocephalus solidus: insights into the molecular evolution of parasitism.</title>
        <authorList>
            <person name="Hebert F.O."/>
            <person name="Grambauer S."/>
            <person name="Barber I."/>
            <person name="Landry C.R."/>
            <person name="Aubin-Horth N."/>
        </authorList>
    </citation>
    <scope>NUCLEOTIDE SEQUENCE</scope>
</reference>
<name>A0A0X3Q378_SCHSO</name>
<evidence type="ECO:0000259" key="2">
    <source>
        <dbReference type="PROSITE" id="PS51837"/>
    </source>
</evidence>
<organism evidence="3">
    <name type="scientific">Schistocephalus solidus</name>
    <name type="common">Tapeworm</name>
    <dbReference type="NCBI Taxonomy" id="70667"/>
    <lineage>
        <taxon>Eukaryota</taxon>
        <taxon>Metazoa</taxon>
        <taxon>Spiralia</taxon>
        <taxon>Lophotrochozoa</taxon>
        <taxon>Platyhelminthes</taxon>
        <taxon>Cestoda</taxon>
        <taxon>Eucestoda</taxon>
        <taxon>Diphyllobothriidea</taxon>
        <taxon>Diphyllobothriidae</taxon>
        <taxon>Schistocephalus</taxon>
    </lineage>
</organism>
<protein>
    <submittedName>
        <fullName evidence="3">Cell death-inducing p53-target protein 1 homolog</fullName>
    </submittedName>
</protein>
<feature type="non-terminal residue" evidence="3">
    <location>
        <position position="123"/>
    </location>
</feature>
<feature type="region of interest" description="Disordered" evidence="1">
    <location>
        <begin position="13"/>
        <end position="42"/>
    </location>
</feature>
<feature type="compositionally biased region" description="Pro residues" evidence="1">
    <location>
        <begin position="16"/>
        <end position="29"/>
    </location>
</feature>
<evidence type="ECO:0000256" key="1">
    <source>
        <dbReference type="SAM" id="MobiDB-lite"/>
    </source>
</evidence>
<proteinExistence type="predicted"/>
<dbReference type="EMBL" id="GEEE01004620">
    <property type="protein sequence ID" value="JAP58605.1"/>
    <property type="molecule type" value="Transcribed_RNA"/>
</dbReference>
<evidence type="ECO:0000313" key="3">
    <source>
        <dbReference type="EMBL" id="JAP58605.1"/>
    </source>
</evidence>
<dbReference type="AlphaFoldDB" id="A0A0X3Q378"/>
<dbReference type="PROSITE" id="PS51837">
    <property type="entry name" value="LITAF"/>
    <property type="match status" value="1"/>
</dbReference>